<name>A0ABP8GRG6_9BURK</name>
<dbReference type="InterPro" id="IPR016181">
    <property type="entry name" value="Acyl_CoA_acyltransferase"/>
</dbReference>
<dbReference type="InterPro" id="IPR000182">
    <property type="entry name" value="GNAT_dom"/>
</dbReference>
<evidence type="ECO:0000313" key="2">
    <source>
        <dbReference type="EMBL" id="GAA4328913.1"/>
    </source>
</evidence>
<dbReference type="PANTHER" id="PTHR43441">
    <property type="entry name" value="RIBOSOMAL-PROTEIN-SERINE ACETYLTRANSFERASE"/>
    <property type="match status" value="1"/>
</dbReference>
<accession>A0ABP8GRG6</accession>
<keyword evidence="3" id="KW-1185">Reference proteome</keyword>
<dbReference type="PROSITE" id="PS51186">
    <property type="entry name" value="GNAT"/>
    <property type="match status" value="1"/>
</dbReference>
<gene>
    <name evidence="2" type="ORF">GCM10023165_01550</name>
</gene>
<dbReference type="InterPro" id="IPR051908">
    <property type="entry name" value="Ribosomal_N-acetyltransferase"/>
</dbReference>
<dbReference type="Gene3D" id="3.40.630.30">
    <property type="match status" value="1"/>
</dbReference>
<reference evidence="3" key="1">
    <citation type="journal article" date="2019" name="Int. J. Syst. Evol. Microbiol.">
        <title>The Global Catalogue of Microorganisms (GCM) 10K type strain sequencing project: providing services to taxonomists for standard genome sequencing and annotation.</title>
        <authorList>
            <consortium name="The Broad Institute Genomics Platform"/>
            <consortium name="The Broad Institute Genome Sequencing Center for Infectious Disease"/>
            <person name="Wu L."/>
            <person name="Ma J."/>
        </authorList>
    </citation>
    <scope>NUCLEOTIDE SEQUENCE [LARGE SCALE GENOMIC DNA]</scope>
    <source>
        <strain evidence="3">JCM 17804</strain>
    </source>
</reference>
<evidence type="ECO:0000313" key="3">
    <source>
        <dbReference type="Proteomes" id="UP001500975"/>
    </source>
</evidence>
<feature type="domain" description="N-acetyltransferase" evidence="1">
    <location>
        <begin position="3"/>
        <end position="160"/>
    </location>
</feature>
<dbReference type="SUPFAM" id="SSF55729">
    <property type="entry name" value="Acyl-CoA N-acyltransferases (Nat)"/>
    <property type="match status" value="1"/>
</dbReference>
<dbReference type="Proteomes" id="UP001500975">
    <property type="component" value="Unassembled WGS sequence"/>
</dbReference>
<organism evidence="2 3">
    <name type="scientific">Variovorax defluvii</name>
    <dbReference type="NCBI Taxonomy" id="913761"/>
    <lineage>
        <taxon>Bacteria</taxon>
        <taxon>Pseudomonadati</taxon>
        <taxon>Pseudomonadota</taxon>
        <taxon>Betaproteobacteria</taxon>
        <taxon>Burkholderiales</taxon>
        <taxon>Comamonadaceae</taxon>
        <taxon>Variovorax</taxon>
    </lineage>
</organism>
<dbReference type="Pfam" id="PF00583">
    <property type="entry name" value="Acetyltransf_1"/>
    <property type="match status" value="1"/>
</dbReference>
<protein>
    <submittedName>
        <fullName evidence="2">GNAT family protein</fullName>
    </submittedName>
</protein>
<proteinExistence type="predicted"/>
<dbReference type="PANTHER" id="PTHR43441:SF11">
    <property type="entry name" value="RIBOSOMAL-PROTEIN-SERINE ACETYLTRANSFERASE"/>
    <property type="match status" value="1"/>
</dbReference>
<comment type="caution">
    <text evidence="2">The sequence shown here is derived from an EMBL/GenBank/DDBJ whole genome shotgun (WGS) entry which is preliminary data.</text>
</comment>
<dbReference type="EMBL" id="BAABGJ010000001">
    <property type="protein sequence ID" value="GAA4328913.1"/>
    <property type="molecule type" value="Genomic_DNA"/>
</dbReference>
<sequence length="189" mass="20632">MNLSIEPLSPAHFEGLREALDTVAREKRFLAFTQAPAADECRAFYTSIIENEWCQRVAVLDGAVVGWCDVLPTHGQARAHVGTLGIGLIPSARHQGIGTLLMVATIEAAWATGLTRIELTVRADNLNAKALYERLGFRVEGLLRDAFRVDGEYCDSHAMALLRMHWRTPMAGVGAVPTATGFPVRHPGQ</sequence>
<dbReference type="RefSeq" id="WP_345535234.1">
    <property type="nucleotide sequence ID" value="NZ_BAABGJ010000001.1"/>
</dbReference>
<evidence type="ECO:0000259" key="1">
    <source>
        <dbReference type="PROSITE" id="PS51186"/>
    </source>
</evidence>
<dbReference type="CDD" id="cd04301">
    <property type="entry name" value="NAT_SF"/>
    <property type="match status" value="1"/>
</dbReference>